<comment type="caution">
    <text evidence="1">The sequence shown here is derived from an EMBL/GenBank/DDBJ whole genome shotgun (WGS) entry which is preliminary data.</text>
</comment>
<dbReference type="EMBL" id="LYND01000162">
    <property type="protein sequence ID" value="ODA06887.1"/>
    <property type="molecule type" value="Genomic_DNA"/>
</dbReference>
<dbReference type="Proteomes" id="UP000650605">
    <property type="component" value="Unassembled WGS sequence"/>
</dbReference>
<protein>
    <submittedName>
        <fullName evidence="1">Uncharacterized protein</fullName>
    </submittedName>
</protein>
<dbReference type="EMBL" id="JARVWT010000002">
    <property type="protein sequence ID" value="MDH2330559.1"/>
    <property type="molecule type" value="Genomic_DNA"/>
</dbReference>
<evidence type="ECO:0000313" key="3">
    <source>
        <dbReference type="EMBL" id="ODA06887.1"/>
    </source>
</evidence>
<evidence type="ECO:0000313" key="2">
    <source>
        <dbReference type="EMBL" id="MDH2330559.1"/>
    </source>
</evidence>
<reference evidence="3" key="2">
    <citation type="submission" date="2016-05" db="EMBL/GenBank/DDBJ databases">
        <authorList>
            <person name="Zheng J."/>
            <person name="Timme R."/>
            <person name="Allard M."/>
            <person name="Strain E."/>
            <person name="Luo Y."/>
            <person name="Brown E."/>
        </authorList>
    </citation>
    <scope>NUCLEOTIDE SEQUENCE</scope>
    <source>
        <strain evidence="3">CFSAN034343</strain>
    </source>
</reference>
<sequence>MALLNRVHELKLQLPNEHHSISQYVEHALHSIDSFVEQHRQFIAAQALYGEKINGTEERLFRDTISEIKAQLVATLEKTVEDFAHKGDKHWKNHYQDGVE</sequence>
<reference evidence="4" key="1">
    <citation type="submission" date="2016-05" db="EMBL/GenBank/DDBJ databases">
        <title>Whole genome shotgun sequencing of cultured foodborne pathogen.</title>
        <authorList>
            <person name="Zheng J."/>
            <person name="Timme R."/>
            <person name="Allard M."/>
            <person name="Strain E."/>
            <person name="Luo Y."/>
            <person name="Brown E."/>
        </authorList>
    </citation>
    <scope>NUCLEOTIDE SEQUENCE [LARGE SCALE GENOMIC DNA]</scope>
    <source>
        <strain evidence="4">CFSAN034343</strain>
    </source>
</reference>
<dbReference type="RefSeq" id="WP_013310964.1">
    <property type="nucleotide sequence ID" value="NZ_ALJV01000182.1"/>
</dbReference>
<evidence type="ECO:0000313" key="5">
    <source>
        <dbReference type="Proteomes" id="UP000650605"/>
    </source>
</evidence>
<dbReference type="Proteomes" id="UP001229409">
    <property type="component" value="Unassembled WGS sequence"/>
</dbReference>
<dbReference type="Proteomes" id="UP000094974">
    <property type="component" value="Unassembled WGS sequence"/>
</dbReference>
<proteinExistence type="predicted"/>
<evidence type="ECO:0000313" key="4">
    <source>
        <dbReference type="Proteomes" id="UP000094974"/>
    </source>
</evidence>
<dbReference type="eggNOG" id="ENOG5034183">
    <property type="taxonomic scope" value="Bacteria"/>
</dbReference>
<keyword evidence="4" id="KW-1185">Reference proteome</keyword>
<reference evidence="2" key="4">
    <citation type="submission" date="2023-04" db="EMBL/GenBank/DDBJ databases">
        <title>Uncovering the Secrets of Slow-Growing Bacteria in Tropical Savanna Soil through Cultivation and Genomic Analysis.</title>
        <authorList>
            <person name="Goncalves O.S."/>
            <person name="Santana M.F."/>
        </authorList>
    </citation>
    <scope>NUCLEOTIDE SEQUENCE</scope>
    <source>
        <strain evidence="2">ANTI</strain>
    </source>
</reference>
<dbReference type="EMBL" id="JAEHFQ010000002">
    <property type="protein sequence ID" value="MBM0632740.1"/>
    <property type="molecule type" value="Genomic_DNA"/>
</dbReference>
<name>A0A074LF73_PAEPO</name>
<accession>A0A074LF73</accession>
<reference evidence="1" key="3">
    <citation type="submission" date="2020-12" db="EMBL/GenBank/DDBJ databases">
        <title>Paenibacillus polymyxa LMG 27872: a double-edged sword.</title>
        <authorList>
            <person name="Langendries S."/>
            <person name="Garcia Mendez S."/>
            <person name="Beirinckx S."/>
            <person name="Viaene T."/>
            <person name="Baeyen S."/>
            <person name="Goeminne G."/>
            <person name="Willems A."/>
            <person name="Debode J."/>
            <person name="Goormachtig S."/>
        </authorList>
    </citation>
    <scope>NUCLEOTIDE SEQUENCE</scope>
    <source>
        <strain evidence="1">LMG 27872</strain>
    </source>
</reference>
<organism evidence="1 5">
    <name type="scientific">Paenibacillus polymyxa</name>
    <name type="common">Bacillus polymyxa</name>
    <dbReference type="NCBI Taxonomy" id="1406"/>
    <lineage>
        <taxon>Bacteria</taxon>
        <taxon>Bacillati</taxon>
        <taxon>Bacillota</taxon>
        <taxon>Bacilli</taxon>
        <taxon>Bacillales</taxon>
        <taxon>Paenibacillaceae</taxon>
        <taxon>Paenibacillus</taxon>
    </lineage>
</organism>
<dbReference type="AlphaFoldDB" id="A0A074LF73"/>
<gene>
    <name evidence="3" type="ORF">A7312_11225</name>
    <name evidence="1" type="ORF">JDW19_06310</name>
    <name evidence="2" type="ORF">QDS18_06740</name>
</gene>
<evidence type="ECO:0000313" key="1">
    <source>
        <dbReference type="EMBL" id="MBM0632740.1"/>
    </source>
</evidence>